<dbReference type="GO" id="GO:0009360">
    <property type="term" value="C:DNA polymerase III complex"/>
    <property type="evidence" value="ECO:0007669"/>
    <property type="project" value="InterPro"/>
</dbReference>
<dbReference type="InterPro" id="IPR003593">
    <property type="entry name" value="AAA+_ATPase"/>
</dbReference>
<keyword evidence="9" id="KW-0067">ATP-binding</keyword>
<feature type="compositionally biased region" description="Low complexity" evidence="14">
    <location>
        <begin position="743"/>
        <end position="755"/>
    </location>
</feature>
<evidence type="ECO:0000313" key="17">
    <source>
        <dbReference type="Proteomes" id="UP000484988"/>
    </source>
</evidence>
<dbReference type="SMART" id="SM00382">
    <property type="entry name" value="AAA"/>
    <property type="match status" value="1"/>
</dbReference>
<dbReference type="AlphaFoldDB" id="A0A6A0B2P0"/>
<feature type="compositionally biased region" description="Gly residues" evidence="14">
    <location>
        <begin position="687"/>
        <end position="701"/>
    </location>
</feature>
<evidence type="ECO:0000256" key="1">
    <source>
        <dbReference type="ARBA" id="ARBA00006360"/>
    </source>
</evidence>
<keyword evidence="8" id="KW-0862">Zinc</keyword>
<proteinExistence type="inferred from homology"/>
<dbReference type="GO" id="GO:0046872">
    <property type="term" value="F:metal ion binding"/>
    <property type="evidence" value="ECO:0007669"/>
    <property type="project" value="UniProtKB-KW"/>
</dbReference>
<evidence type="ECO:0000256" key="6">
    <source>
        <dbReference type="ARBA" id="ARBA00022723"/>
    </source>
</evidence>
<evidence type="ECO:0000256" key="2">
    <source>
        <dbReference type="ARBA" id="ARBA00012417"/>
    </source>
</evidence>
<feature type="domain" description="AAA+ ATPase" evidence="15">
    <location>
        <begin position="37"/>
        <end position="181"/>
    </location>
</feature>
<keyword evidence="5" id="KW-0235">DNA replication</keyword>
<dbReference type="GO" id="GO:0003887">
    <property type="term" value="F:DNA-directed DNA polymerase activity"/>
    <property type="evidence" value="ECO:0007669"/>
    <property type="project" value="UniProtKB-KW"/>
</dbReference>
<evidence type="ECO:0000256" key="11">
    <source>
        <dbReference type="ARBA" id="ARBA00037724"/>
    </source>
</evidence>
<dbReference type="Gene3D" id="3.40.50.300">
    <property type="entry name" value="P-loop containing nucleotide triphosphate hydrolases"/>
    <property type="match status" value="1"/>
</dbReference>
<comment type="catalytic activity">
    <reaction evidence="12">
        <text>DNA(n) + a 2'-deoxyribonucleoside 5'-triphosphate = DNA(n+1) + diphosphate</text>
        <dbReference type="Rhea" id="RHEA:22508"/>
        <dbReference type="Rhea" id="RHEA-COMP:17339"/>
        <dbReference type="Rhea" id="RHEA-COMP:17340"/>
        <dbReference type="ChEBI" id="CHEBI:33019"/>
        <dbReference type="ChEBI" id="CHEBI:61560"/>
        <dbReference type="ChEBI" id="CHEBI:173112"/>
        <dbReference type="EC" id="2.7.7.7"/>
    </reaction>
</comment>
<evidence type="ECO:0000256" key="13">
    <source>
        <dbReference type="ARBA" id="ARBA00074577"/>
    </source>
</evidence>
<reference evidence="16 17" key="1">
    <citation type="submission" date="2020-02" db="EMBL/GenBank/DDBJ databases">
        <title>Whole Genome Shotgun Sequence of Streptomyces sp. strain CWH03.</title>
        <authorList>
            <person name="Dohra H."/>
            <person name="Kodani S."/>
            <person name="Yamamura H."/>
        </authorList>
    </citation>
    <scope>NUCLEOTIDE SEQUENCE [LARGE SCALE GENOMIC DNA]</scope>
    <source>
        <strain evidence="16 17">CWH03</strain>
    </source>
</reference>
<evidence type="ECO:0000259" key="15">
    <source>
        <dbReference type="SMART" id="SM00382"/>
    </source>
</evidence>
<evidence type="ECO:0000256" key="3">
    <source>
        <dbReference type="ARBA" id="ARBA00022679"/>
    </source>
</evidence>
<feature type="compositionally biased region" description="Low complexity" evidence="14">
    <location>
        <begin position="510"/>
        <end position="591"/>
    </location>
</feature>
<dbReference type="GO" id="GO:0003677">
    <property type="term" value="F:DNA binding"/>
    <property type="evidence" value="ECO:0007669"/>
    <property type="project" value="InterPro"/>
</dbReference>
<feature type="compositionally biased region" description="Low complexity" evidence="14">
    <location>
        <begin position="439"/>
        <end position="455"/>
    </location>
</feature>
<dbReference type="Proteomes" id="UP000484988">
    <property type="component" value="Unassembled WGS sequence"/>
</dbReference>
<feature type="compositionally biased region" description="Pro residues" evidence="14">
    <location>
        <begin position="496"/>
        <end position="509"/>
    </location>
</feature>
<comment type="function">
    <text evidence="11">DNA polymerase III is a complex, multichain enzyme responsible for most of the replicative synthesis in bacteria. This DNA polymerase also exhibits 3' to 5' exonuclease activity.</text>
</comment>
<evidence type="ECO:0000256" key="14">
    <source>
        <dbReference type="SAM" id="MobiDB-lite"/>
    </source>
</evidence>
<dbReference type="Pfam" id="PF13177">
    <property type="entry name" value="DNA_pol3_delta2"/>
    <property type="match status" value="1"/>
</dbReference>
<sequence length="816" mass="83155">MSSLALYRRYRPESFAEVIGQEHVTDPLQQALRNNRVNHAYLFSGPRGCGKTTSARILARCLNCEQGPTPTPCGECLSCRDLARNGRGSIDVIEIDAASHGGVDDARELREKAFFGPASSRYKIYIIDEAHMVTSAGFNALLKVVEEPPEHLKFIFATTEPEKVIGTIRSRTHHYPFRLVPPGTLREYLGEVCGKERIPVEDGVLPLVVRAGAGSVRDSMSVMDQLLAGATDDGVTYAMATALLGYTDGSLLDSVVDAFASGDGAAAFEVVDRVVEGGNDPRRFVADLLERLRDLVILAAVPDAAEKGLIDGPADVVERMQAQAQVFGAAELSRAADLVNTGLTEMRGATSPRLQLELICARVLLPAAFDDERSLQARLDRLERGASAAFTAQGSGPAMGYVPGSEAHAPMVPGGGPAAARAAVRGGGAPGSEPPPVGPQSAQVQSAQVQSVQSPPVGPQPGEPVPPQSTWPQPSAAPRQTADVESAQGEARGPEAAPPAPAPEAPAAPRPGAWPGAVPPGSGAPASARPGAWPSAAAPGQGARPSAAPAGQAPAGQAPAGQAPAGQAPAPTAPTVPASADQPPAVAPAAARGAAQVRNMWPGILDAVKNRRRFTWILLSQNAQVAGFDGTTLQLGFINAGARDNFASSGSEDVLRQALAEHFNVQWKIEAIIDPSGGAGQPPPGPGGSSGGYGNGQGGYSGRPAPSPAAPPASAPQPPPAPRPSPHPAAPPPPPAGGGGGAAPQRGPSAAAAAGSGAGPGAGYGAGQAPASPPPVALEDDIPEEDDPDLVDSALSGHDLIVRELGATIVEEYTNE</sequence>
<keyword evidence="3" id="KW-0808">Transferase</keyword>
<dbReference type="GO" id="GO:0006261">
    <property type="term" value="P:DNA-templated DNA replication"/>
    <property type="evidence" value="ECO:0007669"/>
    <property type="project" value="TreeGrafter"/>
</dbReference>
<evidence type="ECO:0000313" key="16">
    <source>
        <dbReference type="EMBL" id="GFH38811.1"/>
    </source>
</evidence>
<dbReference type="EMBL" id="BLLG01000020">
    <property type="protein sequence ID" value="GFH38811.1"/>
    <property type="molecule type" value="Genomic_DNA"/>
</dbReference>
<dbReference type="InterPro" id="IPR045085">
    <property type="entry name" value="HLD_clamp_pol_III_gamma_tau"/>
</dbReference>
<dbReference type="PANTHER" id="PTHR11669:SF0">
    <property type="entry name" value="PROTEIN STICHEL-LIKE 2"/>
    <property type="match status" value="1"/>
</dbReference>
<evidence type="ECO:0000256" key="10">
    <source>
        <dbReference type="ARBA" id="ARBA00022932"/>
    </source>
</evidence>
<dbReference type="CDD" id="cd00009">
    <property type="entry name" value="AAA"/>
    <property type="match status" value="1"/>
</dbReference>
<dbReference type="NCBIfam" id="NF005846">
    <property type="entry name" value="PRK07764.1-6"/>
    <property type="match status" value="1"/>
</dbReference>
<accession>A0A6A0B2P0</accession>
<dbReference type="InterPro" id="IPR012763">
    <property type="entry name" value="DNA_pol_III_sug/sutau_N"/>
</dbReference>
<evidence type="ECO:0000256" key="8">
    <source>
        <dbReference type="ARBA" id="ARBA00022833"/>
    </source>
</evidence>
<dbReference type="PANTHER" id="PTHR11669">
    <property type="entry name" value="REPLICATION FACTOR C / DNA POLYMERASE III GAMMA-TAU SUBUNIT"/>
    <property type="match status" value="1"/>
</dbReference>
<evidence type="ECO:0000256" key="12">
    <source>
        <dbReference type="ARBA" id="ARBA00049244"/>
    </source>
</evidence>
<dbReference type="SUPFAM" id="SSF48019">
    <property type="entry name" value="post-AAA+ oligomerization domain-like"/>
    <property type="match status" value="1"/>
</dbReference>
<dbReference type="FunFam" id="3.40.50.300:FF:000014">
    <property type="entry name" value="DNA polymerase III subunit gamma/tau"/>
    <property type="match status" value="1"/>
</dbReference>
<feature type="compositionally biased region" description="Acidic residues" evidence="14">
    <location>
        <begin position="778"/>
        <end position="790"/>
    </location>
</feature>
<feature type="compositionally biased region" description="Pro residues" evidence="14">
    <location>
        <begin position="705"/>
        <end position="736"/>
    </location>
</feature>
<dbReference type="EC" id="2.7.7.7" evidence="2"/>
<dbReference type="Pfam" id="PF22608">
    <property type="entry name" value="DNAX_ATPase_lid"/>
    <property type="match status" value="1"/>
</dbReference>
<dbReference type="NCBIfam" id="TIGR02397">
    <property type="entry name" value="dnaX_nterm"/>
    <property type="match status" value="1"/>
</dbReference>
<dbReference type="Gene3D" id="1.10.8.60">
    <property type="match status" value="1"/>
</dbReference>
<dbReference type="FunFam" id="1.20.272.10:FF:000003">
    <property type="entry name" value="DNA polymerase III subunit gamma/tau"/>
    <property type="match status" value="1"/>
</dbReference>
<keyword evidence="10" id="KW-0239">DNA-directed DNA polymerase</keyword>
<evidence type="ECO:0000256" key="5">
    <source>
        <dbReference type="ARBA" id="ARBA00022705"/>
    </source>
</evidence>
<keyword evidence="6" id="KW-0479">Metal-binding</keyword>
<keyword evidence="7" id="KW-0547">Nucleotide-binding</keyword>
<feature type="region of interest" description="Disordered" evidence="14">
    <location>
        <begin position="412"/>
        <end position="591"/>
    </location>
</feature>
<dbReference type="SUPFAM" id="SSF52540">
    <property type="entry name" value="P-loop containing nucleoside triphosphate hydrolases"/>
    <property type="match status" value="1"/>
</dbReference>
<dbReference type="GO" id="GO:0005524">
    <property type="term" value="F:ATP binding"/>
    <property type="evidence" value="ECO:0007669"/>
    <property type="project" value="UniProtKB-KW"/>
</dbReference>
<comment type="caution">
    <text evidence="16">The sequence shown here is derived from an EMBL/GenBank/DDBJ whole genome shotgun (WGS) entry which is preliminary data.</text>
</comment>
<dbReference type="InterPro" id="IPR050238">
    <property type="entry name" value="DNA_Rep/Repair_Clamp_Loader"/>
</dbReference>
<dbReference type="Gene3D" id="1.20.272.10">
    <property type="match status" value="1"/>
</dbReference>
<evidence type="ECO:0000256" key="9">
    <source>
        <dbReference type="ARBA" id="ARBA00022840"/>
    </source>
</evidence>
<organism evidence="16 17">
    <name type="scientific">Streptomyces pacificus</name>
    <dbReference type="NCBI Taxonomy" id="2705029"/>
    <lineage>
        <taxon>Bacteria</taxon>
        <taxon>Bacillati</taxon>
        <taxon>Actinomycetota</taxon>
        <taxon>Actinomycetes</taxon>
        <taxon>Kitasatosporales</taxon>
        <taxon>Streptomycetaceae</taxon>
        <taxon>Streptomyces</taxon>
    </lineage>
</organism>
<dbReference type="InterPro" id="IPR022754">
    <property type="entry name" value="DNA_pol_III_gamma-3"/>
</dbReference>
<feature type="compositionally biased region" description="Pro residues" evidence="14">
    <location>
        <begin position="456"/>
        <end position="469"/>
    </location>
</feature>
<evidence type="ECO:0000256" key="4">
    <source>
        <dbReference type="ARBA" id="ARBA00022695"/>
    </source>
</evidence>
<dbReference type="InterPro" id="IPR027417">
    <property type="entry name" value="P-loop_NTPase"/>
</dbReference>
<dbReference type="Pfam" id="PF12169">
    <property type="entry name" value="DNA_pol3_gamma3"/>
    <property type="match status" value="1"/>
</dbReference>
<keyword evidence="17" id="KW-1185">Reference proteome</keyword>
<gene>
    <name evidence="16" type="ORF">SCWH03_50710</name>
</gene>
<feature type="compositionally biased region" description="Gly residues" evidence="14">
    <location>
        <begin position="756"/>
        <end position="766"/>
    </location>
</feature>
<dbReference type="CDD" id="cd18137">
    <property type="entry name" value="HLD_clamp_pol_III_gamma_tau"/>
    <property type="match status" value="1"/>
</dbReference>
<dbReference type="RefSeq" id="WP_173266429.1">
    <property type="nucleotide sequence ID" value="NZ_BLLG01000020.1"/>
</dbReference>
<name>A0A6A0B2P0_9ACTN</name>
<evidence type="ECO:0000256" key="7">
    <source>
        <dbReference type="ARBA" id="ARBA00022741"/>
    </source>
</evidence>
<comment type="similarity">
    <text evidence="1">Belongs to the DnaX/STICHEL family.</text>
</comment>
<feature type="region of interest" description="Disordered" evidence="14">
    <location>
        <begin position="674"/>
        <end position="790"/>
    </location>
</feature>
<keyword evidence="4" id="KW-0548">Nucleotidyltransferase</keyword>
<protein>
    <recommendedName>
        <fullName evidence="13">DNA polymerase III subunit gamma/tau</fullName>
        <ecNumber evidence="2">2.7.7.7</ecNumber>
    </recommendedName>
</protein>
<dbReference type="InterPro" id="IPR008921">
    <property type="entry name" value="DNA_pol3_clamp-load_cplx_C"/>
</dbReference>